<proteinExistence type="predicted"/>
<dbReference type="InParanoid" id="A0A409XJQ2"/>
<feature type="transmembrane region" description="Helical" evidence="2">
    <location>
        <begin position="180"/>
        <end position="204"/>
    </location>
</feature>
<evidence type="ECO:0000313" key="3">
    <source>
        <dbReference type="EMBL" id="PPQ90961.1"/>
    </source>
</evidence>
<feature type="compositionally biased region" description="Low complexity" evidence="1">
    <location>
        <begin position="311"/>
        <end position="336"/>
    </location>
</feature>
<accession>A0A409XJQ2</accession>
<evidence type="ECO:0000256" key="1">
    <source>
        <dbReference type="SAM" id="MobiDB-lite"/>
    </source>
</evidence>
<feature type="transmembrane region" description="Helical" evidence="2">
    <location>
        <begin position="73"/>
        <end position="98"/>
    </location>
</feature>
<sequence>MTMIWGFDLSQMSWGAFGHKKMFARGWYLRKERFSCVTRPLSFCSSLLLILIDLTNSCIPDRNADRTRSRGSRLLLISFFFASIAFSTLYLIACLTHLHPQCTATYSLSKYKSLKNNVRFQSTLLSPFSPTPAFVDQSSLISAAISTIVFCVFVATLFGADFFFLVFWPTRKYPTWYVRAKGVLAVIITAGMGASAIVSTWVIATQQATVTGVDQATATQLLQIYFRPPIVYRHWARNIAWVVLLWIAFISTAASTVLMFISAQHDAKYGPRTASTGAEFGDEKGLSTDTEENAPITGTGPSTSTHEPALTSTNTNAGENTNANTNANMNAIRATQ</sequence>
<gene>
    <name evidence="3" type="ORF">CVT25_015687</name>
</gene>
<feature type="transmembrane region" description="Helical" evidence="2">
    <location>
        <begin position="239"/>
        <end position="261"/>
    </location>
</feature>
<protein>
    <submittedName>
        <fullName evidence="3">Uncharacterized protein</fullName>
    </submittedName>
</protein>
<organism evidence="3 4">
    <name type="scientific">Psilocybe cyanescens</name>
    <dbReference type="NCBI Taxonomy" id="93625"/>
    <lineage>
        <taxon>Eukaryota</taxon>
        <taxon>Fungi</taxon>
        <taxon>Dikarya</taxon>
        <taxon>Basidiomycota</taxon>
        <taxon>Agaricomycotina</taxon>
        <taxon>Agaricomycetes</taxon>
        <taxon>Agaricomycetidae</taxon>
        <taxon>Agaricales</taxon>
        <taxon>Agaricineae</taxon>
        <taxon>Strophariaceae</taxon>
        <taxon>Psilocybe</taxon>
    </lineage>
</organism>
<evidence type="ECO:0000256" key="2">
    <source>
        <dbReference type="SAM" id="Phobius"/>
    </source>
</evidence>
<reference evidence="3 4" key="1">
    <citation type="journal article" date="2018" name="Evol. Lett.">
        <title>Horizontal gene cluster transfer increased hallucinogenic mushroom diversity.</title>
        <authorList>
            <person name="Reynolds H.T."/>
            <person name="Vijayakumar V."/>
            <person name="Gluck-Thaler E."/>
            <person name="Korotkin H.B."/>
            <person name="Matheny P.B."/>
            <person name="Slot J.C."/>
        </authorList>
    </citation>
    <scope>NUCLEOTIDE SEQUENCE [LARGE SCALE GENOMIC DNA]</scope>
    <source>
        <strain evidence="3 4">2631</strain>
    </source>
</reference>
<evidence type="ECO:0000313" key="4">
    <source>
        <dbReference type="Proteomes" id="UP000283269"/>
    </source>
</evidence>
<name>A0A409XJQ2_PSICY</name>
<feature type="region of interest" description="Disordered" evidence="1">
    <location>
        <begin position="272"/>
        <end position="336"/>
    </location>
</feature>
<comment type="caution">
    <text evidence="3">The sequence shown here is derived from an EMBL/GenBank/DDBJ whole genome shotgun (WGS) entry which is preliminary data.</text>
</comment>
<keyword evidence="2" id="KW-1133">Transmembrane helix</keyword>
<keyword evidence="2" id="KW-0812">Transmembrane</keyword>
<dbReference type="OrthoDB" id="3596006at2759"/>
<dbReference type="AlphaFoldDB" id="A0A409XJQ2"/>
<dbReference type="Proteomes" id="UP000283269">
    <property type="component" value="Unassembled WGS sequence"/>
</dbReference>
<dbReference type="EMBL" id="NHYD01001500">
    <property type="protein sequence ID" value="PPQ90961.1"/>
    <property type="molecule type" value="Genomic_DNA"/>
</dbReference>
<keyword evidence="4" id="KW-1185">Reference proteome</keyword>
<keyword evidence="2" id="KW-0472">Membrane</keyword>
<feature type="transmembrane region" description="Helical" evidence="2">
    <location>
        <begin position="141"/>
        <end position="168"/>
    </location>
</feature>